<protein>
    <recommendedName>
        <fullName evidence="3">MAE-28990/MAE-18760-like HEPN domain-containing protein</fullName>
    </recommendedName>
</protein>
<name>A0A2N6D180_9GAMM</name>
<accession>A0A2N6D180</accession>
<dbReference type="EMBL" id="PKUN01000001">
    <property type="protein sequence ID" value="PLX63452.1"/>
    <property type="molecule type" value="Genomic_DNA"/>
</dbReference>
<evidence type="ECO:0008006" key="3">
    <source>
        <dbReference type="Google" id="ProtNLM"/>
    </source>
</evidence>
<proteinExistence type="predicted"/>
<reference evidence="1 2" key="1">
    <citation type="submission" date="2017-11" db="EMBL/GenBank/DDBJ databases">
        <title>Genome-resolved metagenomics identifies genetic mobility, metabolic interactions, and unexpected diversity in perchlorate-reducing communities.</title>
        <authorList>
            <person name="Barnum T.P."/>
            <person name="Figueroa I.A."/>
            <person name="Carlstrom C.I."/>
            <person name="Lucas L.N."/>
            <person name="Engelbrektson A.L."/>
            <person name="Coates J.D."/>
        </authorList>
    </citation>
    <scope>NUCLEOTIDE SEQUENCE [LARGE SCALE GENOMIC DNA]</scope>
    <source>
        <strain evidence="1">BM301</strain>
    </source>
</reference>
<evidence type="ECO:0000313" key="1">
    <source>
        <dbReference type="EMBL" id="PLX63452.1"/>
    </source>
</evidence>
<comment type="caution">
    <text evidence="1">The sequence shown here is derived from an EMBL/GenBank/DDBJ whole genome shotgun (WGS) entry which is preliminary data.</text>
</comment>
<dbReference type="Proteomes" id="UP000235015">
    <property type="component" value="Unassembled WGS sequence"/>
</dbReference>
<evidence type="ECO:0000313" key="2">
    <source>
        <dbReference type="Proteomes" id="UP000235015"/>
    </source>
</evidence>
<gene>
    <name evidence="1" type="ORF">C0630_00660</name>
</gene>
<sequence length="212" mass="24482">MRSQVGVRTLTPTHELYYSKILGMYNLLLATHRKQMDQSELDEKLGAAFDSYFQVSDSLKRDLTFMLDVRDDSMEWKRNYLRSAIPLIEWYCSSFRDVAKVYLETGGPLHKKQKNAILDEKGHSADERIKLNIKAAHTVLLDGETNTGFDDANWDNARTAIEKRGAVMHPQSPRDLEFSEGDWEKIESGITWLTEQVFGIYYELHKRVTKGS</sequence>
<dbReference type="AlphaFoldDB" id="A0A2N6D180"/>
<organism evidence="1 2">
    <name type="scientific">Sedimenticola selenatireducens</name>
    <dbReference type="NCBI Taxonomy" id="191960"/>
    <lineage>
        <taxon>Bacteria</taxon>
        <taxon>Pseudomonadati</taxon>
        <taxon>Pseudomonadota</taxon>
        <taxon>Gammaproteobacteria</taxon>
        <taxon>Chromatiales</taxon>
        <taxon>Sedimenticolaceae</taxon>
        <taxon>Sedimenticola</taxon>
    </lineage>
</organism>